<dbReference type="Proteomes" id="UP000325081">
    <property type="component" value="Unassembled WGS sequence"/>
</dbReference>
<dbReference type="EMBL" id="BKCP01013736">
    <property type="protein sequence ID" value="GER57857.1"/>
    <property type="molecule type" value="Genomic_DNA"/>
</dbReference>
<evidence type="ECO:0000313" key="1">
    <source>
        <dbReference type="EMBL" id="GER57857.1"/>
    </source>
</evidence>
<dbReference type="AlphaFoldDB" id="A0A5A7RKS2"/>
<sequence>MHVTKIIVGQFVPEIREFVRRCYEDNMGNVQLVFNSRNVDNDEVEDSAQVDSIYETDKESDFITRLLGEEITNDMINVVVEEEISMSNKLLQNHSLIADSSMTTFARN</sequence>
<organism evidence="1 2">
    <name type="scientific">Striga asiatica</name>
    <name type="common">Asiatic witchweed</name>
    <name type="synonym">Buchnera asiatica</name>
    <dbReference type="NCBI Taxonomy" id="4170"/>
    <lineage>
        <taxon>Eukaryota</taxon>
        <taxon>Viridiplantae</taxon>
        <taxon>Streptophyta</taxon>
        <taxon>Embryophyta</taxon>
        <taxon>Tracheophyta</taxon>
        <taxon>Spermatophyta</taxon>
        <taxon>Magnoliopsida</taxon>
        <taxon>eudicotyledons</taxon>
        <taxon>Gunneridae</taxon>
        <taxon>Pentapetalae</taxon>
        <taxon>asterids</taxon>
        <taxon>lamiids</taxon>
        <taxon>Lamiales</taxon>
        <taxon>Orobanchaceae</taxon>
        <taxon>Buchnereae</taxon>
        <taxon>Striga</taxon>
    </lineage>
</organism>
<gene>
    <name evidence="1" type="ORF">STAS_35696</name>
</gene>
<comment type="caution">
    <text evidence="1">The sequence shown here is derived from an EMBL/GenBank/DDBJ whole genome shotgun (WGS) entry which is preliminary data.</text>
</comment>
<keyword evidence="2" id="KW-1185">Reference proteome</keyword>
<accession>A0A5A7RKS2</accession>
<proteinExistence type="predicted"/>
<evidence type="ECO:0000313" key="2">
    <source>
        <dbReference type="Proteomes" id="UP000325081"/>
    </source>
</evidence>
<name>A0A5A7RKS2_STRAF</name>
<reference evidence="2" key="1">
    <citation type="journal article" date="2019" name="Curr. Biol.">
        <title>Genome Sequence of Striga asiatica Provides Insight into the Evolution of Plant Parasitism.</title>
        <authorList>
            <person name="Yoshida S."/>
            <person name="Kim S."/>
            <person name="Wafula E.K."/>
            <person name="Tanskanen J."/>
            <person name="Kim Y.M."/>
            <person name="Honaas L."/>
            <person name="Yang Z."/>
            <person name="Spallek T."/>
            <person name="Conn C.E."/>
            <person name="Ichihashi Y."/>
            <person name="Cheong K."/>
            <person name="Cui S."/>
            <person name="Der J.P."/>
            <person name="Gundlach H."/>
            <person name="Jiao Y."/>
            <person name="Hori C."/>
            <person name="Ishida J.K."/>
            <person name="Kasahara H."/>
            <person name="Kiba T."/>
            <person name="Kim M.S."/>
            <person name="Koo N."/>
            <person name="Laohavisit A."/>
            <person name="Lee Y.H."/>
            <person name="Lumba S."/>
            <person name="McCourt P."/>
            <person name="Mortimer J.C."/>
            <person name="Mutuku J.M."/>
            <person name="Nomura T."/>
            <person name="Sasaki-Sekimoto Y."/>
            <person name="Seto Y."/>
            <person name="Wang Y."/>
            <person name="Wakatake T."/>
            <person name="Sakakibara H."/>
            <person name="Demura T."/>
            <person name="Yamaguchi S."/>
            <person name="Yoneyama K."/>
            <person name="Manabe R.I."/>
            <person name="Nelson D.C."/>
            <person name="Schulman A.H."/>
            <person name="Timko M.P."/>
            <person name="dePamphilis C.W."/>
            <person name="Choi D."/>
            <person name="Shirasu K."/>
        </authorList>
    </citation>
    <scope>NUCLEOTIDE SEQUENCE [LARGE SCALE GENOMIC DNA]</scope>
    <source>
        <strain evidence="2">cv. UVA1</strain>
    </source>
</reference>
<protein>
    <submittedName>
        <fullName evidence="1">Heat-inducible transcription repressor HrcA</fullName>
    </submittedName>
</protein>